<feature type="region of interest" description="Disordered" evidence="7">
    <location>
        <begin position="449"/>
        <end position="470"/>
    </location>
</feature>
<keyword evidence="10" id="KW-1185">Reference proteome</keyword>
<evidence type="ECO:0000259" key="8">
    <source>
        <dbReference type="PROSITE" id="PS50157"/>
    </source>
</evidence>
<dbReference type="PROSITE" id="PS00028">
    <property type="entry name" value="ZINC_FINGER_C2H2_1"/>
    <property type="match status" value="3"/>
</dbReference>
<evidence type="ECO:0000256" key="4">
    <source>
        <dbReference type="ARBA" id="ARBA00022833"/>
    </source>
</evidence>
<dbReference type="SMART" id="SM00355">
    <property type="entry name" value="ZnF_C2H2"/>
    <property type="match status" value="6"/>
</dbReference>
<feature type="region of interest" description="Disordered" evidence="7">
    <location>
        <begin position="160"/>
        <end position="210"/>
    </location>
</feature>
<feature type="compositionally biased region" description="Basic and acidic residues" evidence="7">
    <location>
        <begin position="335"/>
        <end position="347"/>
    </location>
</feature>
<feature type="region of interest" description="Disordered" evidence="7">
    <location>
        <begin position="1"/>
        <end position="45"/>
    </location>
</feature>
<feature type="region of interest" description="Disordered" evidence="7">
    <location>
        <begin position="641"/>
        <end position="661"/>
    </location>
</feature>
<dbReference type="Proteomes" id="UP001628179">
    <property type="component" value="Unassembled WGS sequence"/>
</dbReference>
<feature type="compositionally biased region" description="Polar residues" evidence="7">
    <location>
        <begin position="1"/>
        <end position="10"/>
    </location>
</feature>
<evidence type="ECO:0000256" key="3">
    <source>
        <dbReference type="ARBA" id="ARBA00022771"/>
    </source>
</evidence>
<evidence type="ECO:0000313" key="9">
    <source>
        <dbReference type="EMBL" id="GAB1313953.1"/>
    </source>
</evidence>
<protein>
    <recommendedName>
        <fullName evidence="8">C2H2-type domain-containing protein</fullName>
    </recommendedName>
</protein>
<sequence length="737" mass="82444">MDQSAETQNLIGPFQHGVTISTEEKPEKRRAKAQRSASATPKAGDLTCPYCHEPVRTPSELKKHKARHQKPFKCDVPDCPKASEGFSTNNDLDRHKQCKHGMFKGVKTVYRCNLDRCKDKSKDWPRQDNFKAHLKRIHKMDDAADLGPFTHRLSSSTDLAGLATSETIASEDGRSMDRNPASPLPWTEQDPGTAAPARLLNAPTGDPEFTETSNAIRFMSHTRLLEEGGLSPLRRAHMTQFIRAQNLSQNTPLTGQDITPLFATFYGSGGSLQISRATSTEETPLAEQAPCVVPDVLCHTGTEFRSSAPSQDTQIHPSEAMQLDEDDILEVVKEHSEPGHQKVERGLPNETAVEEPSENAASEDGLHDTDVENSSPESPDGEAVKLSPGYDLGSASAPEPIVKASPTEPEQGIDMIKRLDLSEEGSVIVRSLMAQGMLEKVLMEVGFLKPPEPETEGQPPPVNPPVPSDKNRVKCDKCHKTFQRRCELKKHRKRHAKPYACTFAMCTKTFGSKNDWKRHETSQHCQLEIWRCDEPSLDRPGEECGKACHRREFLKSHLEKGHDIRDHDTLEKKLADCRMGPNFESRFWCGFCRKIIEPAGKVGPAHGERFDHVDDHFNGRGMPKADIKDWKYVDAEPLDGLGTPELGKPGKRSRDSDDDDAAATVRLKRTKGEDNQRDIYWTCCRCGYYWTRETTSRCMESSCDHTRCPSCTVFVAGPTNEQEARRRRVDDLMTAMI</sequence>
<gene>
    <name evidence="9" type="ORF">MFIFM68171_04163</name>
</gene>
<keyword evidence="2" id="KW-0677">Repeat</keyword>
<dbReference type="PANTHER" id="PTHR24393">
    <property type="entry name" value="ZINC FINGER PROTEIN"/>
    <property type="match status" value="1"/>
</dbReference>
<keyword evidence="1" id="KW-0479">Metal-binding</keyword>
<dbReference type="PANTHER" id="PTHR24393:SF34">
    <property type="entry name" value="PR_SET DOMAIN 13"/>
    <property type="match status" value="1"/>
</dbReference>
<dbReference type="PROSITE" id="PS50157">
    <property type="entry name" value="ZINC_FINGER_C2H2_2"/>
    <property type="match status" value="2"/>
</dbReference>
<evidence type="ECO:0000256" key="2">
    <source>
        <dbReference type="ARBA" id="ARBA00022737"/>
    </source>
</evidence>
<keyword evidence="4" id="KW-0862">Zinc</keyword>
<proteinExistence type="predicted"/>
<feature type="compositionally biased region" description="Pro residues" evidence="7">
    <location>
        <begin position="458"/>
        <end position="467"/>
    </location>
</feature>
<name>A0ABQ0G863_9PEZI</name>
<keyword evidence="5" id="KW-0539">Nucleus</keyword>
<dbReference type="SUPFAM" id="SSF57667">
    <property type="entry name" value="beta-beta-alpha zinc fingers"/>
    <property type="match status" value="1"/>
</dbReference>
<dbReference type="InterPro" id="IPR013087">
    <property type="entry name" value="Znf_C2H2_type"/>
</dbReference>
<evidence type="ECO:0000256" key="6">
    <source>
        <dbReference type="PROSITE-ProRule" id="PRU00042"/>
    </source>
</evidence>
<evidence type="ECO:0000313" key="10">
    <source>
        <dbReference type="Proteomes" id="UP001628179"/>
    </source>
</evidence>
<reference evidence="9 10" key="1">
    <citation type="submission" date="2024-09" db="EMBL/GenBank/DDBJ databases">
        <title>Itraconazole resistance in Madurella fahalii resulting from another homologue of gene encoding cytochrome P450 14-alpha sterol demethylase (CYP51).</title>
        <authorList>
            <person name="Yoshioka I."/>
            <person name="Fahal A.H."/>
            <person name="Kaneko S."/>
            <person name="Yaguchi T."/>
        </authorList>
    </citation>
    <scope>NUCLEOTIDE SEQUENCE [LARGE SCALE GENOMIC DNA]</scope>
    <source>
        <strain evidence="9 10">IFM 68171</strain>
    </source>
</reference>
<feature type="region of interest" description="Disordered" evidence="7">
    <location>
        <begin position="335"/>
        <end position="407"/>
    </location>
</feature>
<dbReference type="RefSeq" id="XP_070915684.1">
    <property type="nucleotide sequence ID" value="XM_071059583.1"/>
</dbReference>
<evidence type="ECO:0000256" key="1">
    <source>
        <dbReference type="ARBA" id="ARBA00022723"/>
    </source>
</evidence>
<feature type="domain" description="C2H2-type" evidence="8">
    <location>
        <begin position="473"/>
        <end position="500"/>
    </location>
</feature>
<dbReference type="Pfam" id="PF00096">
    <property type="entry name" value="zf-C2H2"/>
    <property type="match status" value="1"/>
</dbReference>
<evidence type="ECO:0000256" key="5">
    <source>
        <dbReference type="ARBA" id="ARBA00023242"/>
    </source>
</evidence>
<dbReference type="GeneID" id="98174906"/>
<accession>A0ABQ0G863</accession>
<organism evidence="9 10">
    <name type="scientific">Madurella fahalii</name>
    <dbReference type="NCBI Taxonomy" id="1157608"/>
    <lineage>
        <taxon>Eukaryota</taxon>
        <taxon>Fungi</taxon>
        <taxon>Dikarya</taxon>
        <taxon>Ascomycota</taxon>
        <taxon>Pezizomycotina</taxon>
        <taxon>Sordariomycetes</taxon>
        <taxon>Sordariomycetidae</taxon>
        <taxon>Sordariales</taxon>
        <taxon>Sordariales incertae sedis</taxon>
        <taxon>Madurella</taxon>
    </lineage>
</organism>
<keyword evidence="3 6" id="KW-0863">Zinc-finger</keyword>
<evidence type="ECO:0000256" key="7">
    <source>
        <dbReference type="SAM" id="MobiDB-lite"/>
    </source>
</evidence>
<dbReference type="InterPro" id="IPR036236">
    <property type="entry name" value="Znf_C2H2_sf"/>
</dbReference>
<comment type="caution">
    <text evidence="9">The sequence shown here is derived from an EMBL/GenBank/DDBJ whole genome shotgun (WGS) entry which is preliminary data.</text>
</comment>
<dbReference type="EMBL" id="BAAFSV010000002">
    <property type="protein sequence ID" value="GAB1313953.1"/>
    <property type="molecule type" value="Genomic_DNA"/>
</dbReference>
<feature type="domain" description="C2H2-type" evidence="8">
    <location>
        <begin position="499"/>
        <end position="524"/>
    </location>
</feature>
<dbReference type="Gene3D" id="3.30.160.60">
    <property type="entry name" value="Classic Zinc Finger"/>
    <property type="match status" value="2"/>
</dbReference>